<accession>A0A3N4JBV8</accession>
<feature type="region of interest" description="Disordered" evidence="1">
    <location>
        <begin position="66"/>
        <end position="92"/>
    </location>
</feature>
<protein>
    <submittedName>
        <fullName evidence="2">Uncharacterized protein</fullName>
    </submittedName>
</protein>
<dbReference type="OrthoDB" id="5446587at2759"/>
<keyword evidence="3" id="KW-1185">Reference proteome</keyword>
<gene>
    <name evidence="2" type="ORF">L873DRAFT_1812548</name>
</gene>
<evidence type="ECO:0000313" key="3">
    <source>
        <dbReference type="Proteomes" id="UP000276215"/>
    </source>
</evidence>
<sequence length="92" mass="10272">MVPAIVYCEVQGDPDERGELATAKRLFTAAVPTVSRVQVGPYRSPWTAYGNDAGSPLLGSFPSMESVVQELREETRQSREETRQSQEETRQL</sequence>
<proteinExistence type="predicted"/>
<feature type="non-terminal residue" evidence="2">
    <location>
        <position position="1"/>
    </location>
</feature>
<dbReference type="Proteomes" id="UP000276215">
    <property type="component" value="Unassembled WGS sequence"/>
</dbReference>
<dbReference type="AlphaFoldDB" id="A0A3N4JBV8"/>
<dbReference type="EMBL" id="ML120422">
    <property type="protein sequence ID" value="RPA95756.1"/>
    <property type="molecule type" value="Genomic_DNA"/>
</dbReference>
<feature type="compositionally biased region" description="Basic and acidic residues" evidence="1">
    <location>
        <begin position="70"/>
        <end position="92"/>
    </location>
</feature>
<evidence type="ECO:0000256" key="1">
    <source>
        <dbReference type="SAM" id="MobiDB-lite"/>
    </source>
</evidence>
<organism evidence="2 3">
    <name type="scientific">Choiromyces venosus 120613-1</name>
    <dbReference type="NCBI Taxonomy" id="1336337"/>
    <lineage>
        <taxon>Eukaryota</taxon>
        <taxon>Fungi</taxon>
        <taxon>Dikarya</taxon>
        <taxon>Ascomycota</taxon>
        <taxon>Pezizomycotina</taxon>
        <taxon>Pezizomycetes</taxon>
        <taxon>Pezizales</taxon>
        <taxon>Tuberaceae</taxon>
        <taxon>Choiromyces</taxon>
    </lineage>
</organism>
<name>A0A3N4JBV8_9PEZI</name>
<evidence type="ECO:0000313" key="2">
    <source>
        <dbReference type="EMBL" id="RPA95756.1"/>
    </source>
</evidence>
<reference evidence="2 3" key="1">
    <citation type="journal article" date="2018" name="Nat. Ecol. Evol.">
        <title>Pezizomycetes genomes reveal the molecular basis of ectomycorrhizal truffle lifestyle.</title>
        <authorList>
            <person name="Murat C."/>
            <person name="Payen T."/>
            <person name="Noel B."/>
            <person name="Kuo A."/>
            <person name="Morin E."/>
            <person name="Chen J."/>
            <person name="Kohler A."/>
            <person name="Krizsan K."/>
            <person name="Balestrini R."/>
            <person name="Da Silva C."/>
            <person name="Montanini B."/>
            <person name="Hainaut M."/>
            <person name="Levati E."/>
            <person name="Barry K.W."/>
            <person name="Belfiori B."/>
            <person name="Cichocki N."/>
            <person name="Clum A."/>
            <person name="Dockter R.B."/>
            <person name="Fauchery L."/>
            <person name="Guy J."/>
            <person name="Iotti M."/>
            <person name="Le Tacon F."/>
            <person name="Lindquist E.A."/>
            <person name="Lipzen A."/>
            <person name="Malagnac F."/>
            <person name="Mello A."/>
            <person name="Molinier V."/>
            <person name="Miyauchi S."/>
            <person name="Poulain J."/>
            <person name="Riccioni C."/>
            <person name="Rubini A."/>
            <person name="Sitrit Y."/>
            <person name="Splivallo R."/>
            <person name="Traeger S."/>
            <person name="Wang M."/>
            <person name="Zifcakova L."/>
            <person name="Wipf D."/>
            <person name="Zambonelli A."/>
            <person name="Paolocci F."/>
            <person name="Nowrousian M."/>
            <person name="Ottonello S."/>
            <person name="Baldrian P."/>
            <person name="Spatafora J.W."/>
            <person name="Henrissat B."/>
            <person name="Nagy L.G."/>
            <person name="Aury J.M."/>
            <person name="Wincker P."/>
            <person name="Grigoriev I.V."/>
            <person name="Bonfante P."/>
            <person name="Martin F.M."/>
        </authorList>
    </citation>
    <scope>NUCLEOTIDE SEQUENCE [LARGE SCALE GENOMIC DNA]</scope>
    <source>
        <strain evidence="2 3">120613-1</strain>
    </source>
</reference>